<organism evidence="1 2">
    <name type="scientific">Photobacterium aphoticum</name>
    <dbReference type="NCBI Taxonomy" id="754436"/>
    <lineage>
        <taxon>Bacteria</taxon>
        <taxon>Pseudomonadati</taxon>
        <taxon>Pseudomonadota</taxon>
        <taxon>Gammaproteobacteria</taxon>
        <taxon>Vibrionales</taxon>
        <taxon>Vibrionaceae</taxon>
        <taxon>Photobacterium</taxon>
    </lineage>
</organism>
<evidence type="ECO:0000313" key="2">
    <source>
        <dbReference type="Proteomes" id="UP000029227"/>
    </source>
</evidence>
<dbReference type="Proteomes" id="UP000029227">
    <property type="component" value="Unassembled WGS sequence"/>
</dbReference>
<evidence type="ECO:0000313" key="1">
    <source>
        <dbReference type="EMBL" id="GAL05030.1"/>
    </source>
</evidence>
<gene>
    <name evidence="1" type="ORF">JCM19237_4396</name>
</gene>
<accession>A0A090QPG0</accession>
<dbReference type="AlphaFoldDB" id="A0A090QPG0"/>
<dbReference type="EMBL" id="BBMN01000005">
    <property type="protein sequence ID" value="GAL05030.1"/>
    <property type="molecule type" value="Genomic_DNA"/>
</dbReference>
<sequence length="51" mass="6137">MCFSIVFFIIYSNLTVVSKYYKVNKNKYNTLNKNKIFAIEKINHDDLKLLF</sequence>
<reference evidence="1 2" key="1">
    <citation type="journal article" date="2014" name="Genome Announc.">
        <title>Draft Genome Sequences of Two Vibrionaceae Species, Vibrio ponticus C121 and Photobacterium aphoticum C119, Isolated as Coral Reef Microbiota.</title>
        <authorList>
            <person name="Al-saari N."/>
            <person name="Meirelles P.M."/>
            <person name="Mino S."/>
            <person name="Suda W."/>
            <person name="Oshima K."/>
            <person name="Hattori M."/>
            <person name="Ohkuma M."/>
            <person name="Thompson F.L."/>
            <person name="Gomez-Gil B."/>
            <person name="Sawabe T."/>
            <person name="Sawabe T."/>
        </authorList>
    </citation>
    <scope>NUCLEOTIDE SEQUENCE [LARGE SCALE GENOMIC DNA]</scope>
    <source>
        <strain evidence="1 2">JCM 19237</strain>
    </source>
</reference>
<proteinExistence type="predicted"/>
<protein>
    <submittedName>
        <fullName evidence="1">Uncharacterized protein</fullName>
    </submittedName>
</protein>
<comment type="caution">
    <text evidence="1">The sequence shown here is derived from an EMBL/GenBank/DDBJ whole genome shotgun (WGS) entry which is preliminary data.</text>
</comment>
<name>A0A090QPG0_9GAMM</name>